<feature type="region of interest" description="Disordered" evidence="1">
    <location>
        <begin position="122"/>
        <end position="141"/>
    </location>
</feature>
<evidence type="ECO:0000313" key="4">
    <source>
        <dbReference type="Proteomes" id="UP000031737"/>
    </source>
</evidence>
<dbReference type="OrthoDB" id="608866at2759"/>
<dbReference type="SMART" id="SM00717">
    <property type="entry name" value="SANT"/>
    <property type="match status" value="1"/>
</dbReference>
<dbReference type="SUPFAM" id="SSF46689">
    <property type="entry name" value="Homeodomain-like"/>
    <property type="match status" value="1"/>
</dbReference>
<dbReference type="InterPro" id="IPR001005">
    <property type="entry name" value="SANT/Myb"/>
</dbReference>
<evidence type="ECO:0000259" key="2">
    <source>
        <dbReference type="PROSITE" id="PS50090"/>
    </source>
</evidence>
<evidence type="ECO:0000256" key="1">
    <source>
        <dbReference type="SAM" id="MobiDB-lite"/>
    </source>
</evidence>
<dbReference type="AlphaFoldDB" id="A0A061IYL6"/>
<feature type="compositionally biased region" description="Low complexity" evidence="1">
    <location>
        <begin position="124"/>
        <end position="141"/>
    </location>
</feature>
<evidence type="ECO:0000313" key="3">
    <source>
        <dbReference type="EMBL" id="ESL07779.1"/>
    </source>
</evidence>
<comment type="caution">
    <text evidence="3">The sequence shown here is derived from an EMBL/GenBank/DDBJ whole genome shotgun (WGS) entry which is preliminary data.</text>
</comment>
<dbReference type="Gene3D" id="1.10.10.60">
    <property type="entry name" value="Homeodomain-like"/>
    <property type="match status" value="1"/>
</dbReference>
<dbReference type="PROSITE" id="PS50090">
    <property type="entry name" value="MYB_LIKE"/>
    <property type="match status" value="1"/>
</dbReference>
<dbReference type="CDD" id="cd11660">
    <property type="entry name" value="SANT_TRF"/>
    <property type="match status" value="1"/>
</dbReference>
<gene>
    <name evidence="3" type="ORF">TRSC58_04528</name>
</gene>
<organism evidence="3 4">
    <name type="scientific">Trypanosoma rangeli SC58</name>
    <dbReference type="NCBI Taxonomy" id="429131"/>
    <lineage>
        <taxon>Eukaryota</taxon>
        <taxon>Discoba</taxon>
        <taxon>Euglenozoa</taxon>
        <taxon>Kinetoplastea</taxon>
        <taxon>Metakinetoplastina</taxon>
        <taxon>Trypanosomatida</taxon>
        <taxon>Trypanosomatidae</taxon>
        <taxon>Trypanosoma</taxon>
        <taxon>Herpetosoma</taxon>
    </lineage>
</organism>
<dbReference type="Proteomes" id="UP000031737">
    <property type="component" value="Unassembled WGS sequence"/>
</dbReference>
<proteinExistence type="predicted"/>
<dbReference type="EMBL" id="AUPL01004528">
    <property type="protein sequence ID" value="ESL07779.1"/>
    <property type="molecule type" value="Genomic_DNA"/>
</dbReference>
<feature type="domain" description="Myb-like" evidence="2">
    <location>
        <begin position="298"/>
        <end position="356"/>
    </location>
</feature>
<dbReference type="InterPro" id="IPR009057">
    <property type="entry name" value="Homeodomain-like_sf"/>
</dbReference>
<protein>
    <recommendedName>
        <fullName evidence="2">Myb-like domain-containing protein</fullName>
    </recommendedName>
</protein>
<name>A0A061IYL6_TRYRA</name>
<dbReference type="VEuPathDB" id="TriTrypDB:TRSC58_04528"/>
<sequence length="383" mass="41603">MPHARCSSSTTPSLMNFTTLHEIIRGHIRRGNHFAVLGLLALNVVHEDPAFWQTCTYHDGIASAVIASFLANRGIEVPPTQETSPNINQDPLTANELYIMLRSIRGEDTLLSRFIDQLETGSVKGKQGNNRSSNNKGSNKISADASLPFAEVQVELEELCTVLQERFRSRDIKSNQTREVSDPLATIGSQALKRTRESDGMEETCADLVMESTAAVCPEARSLEPVDGHGGNGCSSALDVLARMPPLPGSTRALTSFDAVAGLVSHDKCEASASHSSGGRGSEAHLGFSCGTATVEPRPKQRRHKFTPEEDEAILQGVARFAKGPGRFESIFYAYRGVWHPARTATQLHDHWRGILRQRAVLHQEGYRGKNVLAARGGKGGLG</sequence>
<accession>A0A061IYL6</accession>
<keyword evidence="4" id="KW-1185">Reference proteome</keyword>
<reference evidence="3 4" key="1">
    <citation type="submission" date="2013-07" db="EMBL/GenBank/DDBJ databases">
        <authorList>
            <person name="Stoco P.H."/>
            <person name="Wagner G."/>
            <person name="Gerber A."/>
            <person name="Zaha A."/>
            <person name="Thompson C."/>
            <person name="Bartholomeu D.C."/>
            <person name="Luckemeyer D.D."/>
            <person name="Bahia D."/>
            <person name="Loreto E."/>
            <person name="Prestes E.B."/>
            <person name="Lima F.M."/>
            <person name="Rodrigues-Luiz G."/>
            <person name="Vallejo G.A."/>
            <person name="Filho J.F."/>
            <person name="Monteiro K.M."/>
            <person name="Tyler K.M."/>
            <person name="de Almeida L.G."/>
            <person name="Ortiz M.F."/>
            <person name="Siervo M.A."/>
            <person name="de Moraes M.H."/>
            <person name="Cunha O.L."/>
            <person name="Mendonca-Neto R."/>
            <person name="Silva R."/>
            <person name="Teixeira S.M."/>
            <person name="Murta S.M."/>
            <person name="Sincero T.C."/>
            <person name="Mendes T.A."/>
            <person name="Urmenyi T.P."/>
            <person name="Silva V.G."/>
            <person name="da Rocha W.D."/>
            <person name="Andersson B."/>
            <person name="Romanha A.J."/>
            <person name="Steindel M."/>
            <person name="de Vasconcelos A.T."/>
            <person name="Grisard E.C."/>
        </authorList>
    </citation>
    <scope>NUCLEOTIDE SEQUENCE [LARGE SCALE GENOMIC DNA]</scope>
    <source>
        <strain evidence="3 4">SC58</strain>
    </source>
</reference>